<comment type="caution">
    <text evidence="1">The sequence shown here is derived from an EMBL/GenBank/DDBJ whole genome shotgun (WGS) entry which is preliminary data.</text>
</comment>
<keyword evidence="2" id="KW-1185">Reference proteome</keyword>
<name>A0A2P6PRP5_ROSCH</name>
<dbReference type="Gramene" id="PRQ24594">
    <property type="protein sequence ID" value="PRQ24594"/>
    <property type="gene ID" value="RchiOBHm_Chr6g0274141"/>
</dbReference>
<dbReference type="EMBL" id="PDCK01000044">
    <property type="protein sequence ID" value="PRQ24594.1"/>
    <property type="molecule type" value="Genomic_DNA"/>
</dbReference>
<dbReference type="AlphaFoldDB" id="A0A2P6PRP5"/>
<evidence type="ECO:0000313" key="2">
    <source>
        <dbReference type="Proteomes" id="UP000238479"/>
    </source>
</evidence>
<reference evidence="1 2" key="1">
    <citation type="journal article" date="2018" name="Nat. Genet.">
        <title>The Rosa genome provides new insights in the design of modern roses.</title>
        <authorList>
            <person name="Bendahmane M."/>
        </authorList>
    </citation>
    <scope>NUCLEOTIDE SEQUENCE [LARGE SCALE GENOMIC DNA]</scope>
    <source>
        <strain evidence="2">cv. Old Blush</strain>
    </source>
</reference>
<accession>A0A2P6PRP5</accession>
<gene>
    <name evidence="1" type="ORF">RchiOBHm_Chr6g0274141</name>
</gene>
<protein>
    <submittedName>
        <fullName evidence="1">Uncharacterized protein</fullName>
    </submittedName>
</protein>
<organism evidence="1 2">
    <name type="scientific">Rosa chinensis</name>
    <name type="common">China rose</name>
    <dbReference type="NCBI Taxonomy" id="74649"/>
    <lineage>
        <taxon>Eukaryota</taxon>
        <taxon>Viridiplantae</taxon>
        <taxon>Streptophyta</taxon>
        <taxon>Embryophyta</taxon>
        <taxon>Tracheophyta</taxon>
        <taxon>Spermatophyta</taxon>
        <taxon>Magnoliopsida</taxon>
        <taxon>eudicotyledons</taxon>
        <taxon>Gunneridae</taxon>
        <taxon>Pentapetalae</taxon>
        <taxon>rosids</taxon>
        <taxon>fabids</taxon>
        <taxon>Rosales</taxon>
        <taxon>Rosaceae</taxon>
        <taxon>Rosoideae</taxon>
        <taxon>Rosoideae incertae sedis</taxon>
        <taxon>Rosa</taxon>
    </lineage>
</organism>
<proteinExistence type="predicted"/>
<sequence length="85" mass="9379">MSSSFSNNYIEPIGLLLASPFSLPNVLLPSTYLPTLERSLCAPISSKRTIFFSVTASLSLSLSQTQQQIDSESDELIQRIKLTNK</sequence>
<dbReference type="Proteomes" id="UP000238479">
    <property type="component" value="Chromosome 6"/>
</dbReference>
<evidence type="ECO:0000313" key="1">
    <source>
        <dbReference type="EMBL" id="PRQ24594.1"/>
    </source>
</evidence>